<dbReference type="Proteomes" id="UP000400924">
    <property type="component" value="Unassembled WGS sequence"/>
</dbReference>
<sequence>MTAVRKIPATPEALRAVLTEIAPHRLADFDEARAKATGQAREATDPTPLRIFTETWAVEVAIERNPDAAARLRTLEHKADVVTDVAEARDIVRQISAIRRTAAVAAGVLPADTAR</sequence>
<dbReference type="RefSeq" id="WP_152772676.1">
    <property type="nucleotide sequence ID" value="NZ_VJZC01000123.1"/>
</dbReference>
<evidence type="ECO:0000313" key="1">
    <source>
        <dbReference type="EMBL" id="MPY59165.1"/>
    </source>
</evidence>
<keyword evidence="2" id="KW-1185">Reference proteome</keyword>
<dbReference type="OrthoDB" id="3431428at2"/>
<name>A0A5N8XKQ4_9ACTN</name>
<comment type="caution">
    <text evidence="1">The sequence shown here is derived from an EMBL/GenBank/DDBJ whole genome shotgun (WGS) entry which is preliminary data.</text>
</comment>
<dbReference type="EMBL" id="VJZC01000123">
    <property type="protein sequence ID" value="MPY59165.1"/>
    <property type="molecule type" value="Genomic_DNA"/>
</dbReference>
<gene>
    <name evidence="1" type="ORF">FNH08_18955</name>
</gene>
<evidence type="ECO:0000313" key="2">
    <source>
        <dbReference type="Proteomes" id="UP000400924"/>
    </source>
</evidence>
<organism evidence="1 2">
    <name type="scientific">Streptomyces spongiae</name>
    <dbReference type="NCBI Taxonomy" id="565072"/>
    <lineage>
        <taxon>Bacteria</taxon>
        <taxon>Bacillati</taxon>
        <taxon>Actinomycetota</taxon>
        <taxon>Actinomycetes</taxon>
        <taxon>Kitasatosporales</taxon>
        <taxon>Streptomycetaceae</taxon>
        <taxon>Streptomyces</taxon>
    </lineage>
</organism>
<dbReference type="AlphaFoldDB" id="A0A5N8XKQ4"/>
<reference evidence="1 2" key="1">
    <citation type="submission" date="2019-07" db="EMBL/GenBank/DDBJ databases">
        <title>New species of Amycolatopsis and Streptomyces.</title>
        <authorList>
            <person name="Duangmal K."/>
            <person name="Teo W.F.A."/>
            <person name="Lipun K."/>
        </authorList>
    </citation>
    <scope>NUCLEOTIDE SEQUENCE [LARGE SCALE GENOMIC DNA]</scope>
    <source>
        <strain evidence="1 2">NBRC 106415</strain>
    </source>
</reference>
<proteinExistence type="predicted"/>
<accession>A0A5N8XKQ4</accession>
<protein>
    <submittedName>
        <fullName evidence="1">Uncharacterized protein</fullName>
    </submittedName>
</protein>